<feature type="signal peptide" evidence="1">
    <location>
        <begin position="1"/>
        <end position="28"/>
    </location>
</feature>
<dbReference type="STRING" id="1461694.ATO9_06360"/>
<proteinExistence type="predicted"/>
<keyword evidence="1" id="KW-0732">Signal</keyword>
<dbReference type="Pfam" id="PF13767">
    <property type="entry name" value="DUF4168"/>
    <property type="match status" value="1"/>
</dbReference>
<dbReference type="OrthoDB" id="7876308at2"/>
<evidence type="ECO:0000256" key="1">
    <source>
        <dbReference type="SAM" id="SignalP"/>
    </source>
</evidence>
<organism evidence="3 4">
    <name type="scientific">Pseudooceanicola atlanticus</name>
    <dbReference type="NCBI Taxonomy" id="1461694"/>
    <lineage>
        <taxon>Bacteria</taxon>
        <taxon>Pseudomonadati</taxon>
        <taxon>Pseudomonadota</taxon>
        <taxon>Alphaproteobacteria</taxon>
        <taxon>Rhodobacterales</taxon>
        <taxon>Paracoccaceae</taxon>
        <taxon>Pseudooceanicola</taxon>
    </lineage>
</organism>
<accession>A0A0A0EF78</accession>
<evidence type="ECO:0000313" key="4">
    <source>
        <dbReference type="Proteomes" id="UP000030004"/>
    </source>
</evidence>
<feature type="chain" id="PRO_5001962153" description="DUF4168 domain-containing protein" evidence="1">
    <location>
        <begin position="29"/>
        <end position="145"/>
    </location>
</feature>
<evidence type="ECO:0000313" key="3">
    <source>
        <dbReference type="EMBL" id="KGM49636.1"/>
    </source>
</evidence>
<feature type="domain" description="DUF4168" evidence="2">
    <location>
        <begin position="50"/>
        <end position="125"/>
    </location>
</feature>
<keyword evidence="4" id="KW-1185">Reference proteome</keyword>
<reference evidence="3 4" key="1">
    <citation type="journal article" date="2015" name="Antonie Van Leeuwenhoek">
        <title>Pseudooceanicola atlanticus gen. nov. sp. nov., isolated from surface seawater of the Atlantic Ocean and reclassification of Oceanicola batsensis, Oceanicola marinus, Oceanicola nitratireducens, Oceanicola nanhaiensis, Oceanicola antarcticus and Oceanicola flagellatus, as Pseudooceanicola batsensis comb. nov., Pseudooceanicola marinus comb. nov., Pseudooceanicola nitratireducens comb. nov., Pseudooceanicola nanhaiensis comb. nov., Pseudooceanicola antarcticus comb. nov., and Pseudooceanicola flagellatus comb. nov.</title>
        <authorList>
            <person name="Lai Q."/>
            <person name="Li G."/>
            <person name="Liu X."/>
            <person name="Du Y."/>
            <person name="Sun F."/>
            <person name="Shao Z."/>
        </authorList>
    </citation>
    <scope>NUCLEOTIDE SEQUENCE [LARGE SCALE GENOMIC DNA]</scope>
    <source>
        <strain evidence="3 4">22II-s11g</strain>
    </source>
</reference>
<name>A0A0A0EF78_9RHOB</name>
<dbReference type="InterPro" id="IPR025433">
    <property type="entry name" value="DUF4168"/>
</dbReference>
<dbReference type="Proteomes" id="UP000030004">
    <property type="component" value="Unassembled WGS sequence"/>
</dbReference>
<evidence type="ECO:0000259" key="2">
    <source>
        <dbReference type="Pfam" id="PF13767"/>
    </source>
</evidence>
<gene>
    <name evidence="3" type="ORF">ATO9_06360</name>
</gene>
<comment type="caution">
    <text evidence="3">The sequence shown here is derived from an EMBL/GenBank/DDBJ whole genome shotgun (WGS) entry which is preliminary data.</text>
</comment>
<dbReference type="RefSeq" id="WP_043746823.1">
    <property type="nucleotide sequence ID" value="NZ_AQQX01000002.1"/>
</dbReference>
<sequence>MTDTKSKLLRGVMVAGLALSPVAAFAQAADSTAPEAGASEELQSELSFTDAELSGFADATVKMQQVRQTYMPQIEAAADDAERQELAQQANSEMVSAVEAAEGIDVETYNAIGRAAQEDESLRAQLVAMVQQRVGMDPGTQNDEG</sequence>
<dbReference type="eggNOG" id="ENOG50339XK">
    <property type="taxonomic scope" value="Bacteria"/>
</dbReference>
<protein>
    <recommendedName>
        <fullName evidence="2">DUF4168 domain-containing protein</fullName>
    </recommendedName>
</protein>
<dbReference type="EMBL" id="AQQX01000002">
    <property type="protein sequence ID" value="KGM49636.1"/>
    <property type="molecule type" value="Genomic_DNA"/>
</dbReference>
<dbReference type="AlphaFoldDB" id="A0A0A0EF78"/>